<keyword evidence="13" id="KW-1185">Reference proteome</keyword>
<dbReference type="InterPro" id="IPR003395">
    <property type="entry name" value="RecF/RecN/SMC_N"/>
</dbReference>
<keyword evidence="7 9" id="KW-0067">ATP-binding</keyword>
<dbReference type="STRING" id="1499966.U14_00555"/>
<evidence type="ECO:0000256" key="3">
    <source>
        <dbReference type="ARBA" id="ARBA00020170"/>
    </source>
</evidence>
<keyword evidence="9 10" id="KW-0742">SOS response</keyword>
<evidence type="ECO:0000259" key="11">
    <source>
        <dbReference type="Pfam" id="PF02463"/>
    </source>
</evidence>
<dbReference type="PANTHER" id="PTHR32182:SF0">
    <property type="entry name" value="DNA REPLICATION AND REPAIR PROTEIN RECF"/>
    <property type="match status" value="1"/>
</dbReference>
<dbReference type="Proteomes" id="UP000030700">
    <property type="component" value="Unassembled WGS sequence"/>
</dbReference>
<dbReference type="HAMAP" id="MF_00365">
    <property type="entry name" value="RecF"/>
    <property type="match status" value="1"/>
</dbReference>
<keyword evidence="9 10" id="KW-0234">DNA repair</keyword>
<dbReference type="HOGENOM" id="CLU_040267_0_1_0"/>
<dbReference type="GO" id="GO:0003697">
    <property type="term" value="F:single-stranded DNA binding"/>
    <property type="evidence" value="ECO:0007669"/>
    <property type="project" value="UniProtKB-UniRule"/>
</dbReference>
<dbReference type="GO" id="GO:0006260">
    <property type="term" value="P:DNA replication"/>
    <property type="evidence" value="ECO:0007669"/>
    <property type="project" value="UniProtKB-UniRule"/>
</dbReference>
<accession>A0A0S6VQC1</accession>
<keyword evidence="6 9" id="KW-0547">Nucleotide-binding</keyword>
<evidence type="ECO:0000256" key="7">
    <source>
        <dbReference type="ARBA" id="ARBA00022840"/>
    </source>
</evidence>
<reference evidence="12" key="1">
    <citation type="journal article" date="2015" name="PeerJ">
        <title>First genomic representation of candidate bacterial phylum KSB3 points to enhanced environmental sensing as a trigger of wastewater bulking.</title>
        <authorList>
            <person name="Sekiguchi Y."/>
            <person name="Ohashi A."/>
            <person name="Parks D.H."/>
            <person name="Yamauchi T."/>
            <person name="Tyson G.W."/>
            <person name="Hugenholtz P."/>
        </authorList>
    </citation>
    <scope>NUCLEOTIDE SEQUENCE [LARGE SCALE GENOMIC DNA]</scope>
</reference>
<evidence type="ECO:0000256" key="5">
    <source>
        <dbReference type="ARBA" id="ARBA00022705"/>
    </source>
</evidence>
<dbReference type="PROSITE" id="PS00617">
    <property type="entry name" value="RECF_1"/>
    <property type="match status" value="1"/>
</dbReference>
<dbReference type="PROSITE" id="PS00618">
    <property type="entry name" value="RECF_2"/>
    <property type="match status" value="1"/>
</dbReference>
<proteinExistence type="inferred from homology"/>
<dbReference type="GO" id="GO:0000731">
    <property type="term" value="P:DNA synthesis involved in DNA repair"/>
    <property type="evidence" value="ECO:0007669"/>
    <property type="project" value="TreeGrafter"/>
</dbReference>
<feature type="domain" description="RecF/RecN/SMC N-terminal" evidence="11">
    <location>
        <begin position="3"/>
        <end position="367"/>
    </location>
</feature>
<protein>
    <recommendedName>
        <fullName evidence="3 9">DNA replication and repair protein RecF</fullName>
    </recommendedName>
</protein>
<evidence type="ECO:0000256" key="9">
    <source>
        <dbReference type="HAMAP-Rule" id="MF_00365"/>
    </source>
</evidence>
<comment type="similarity">
    <text evidence="2 9 10">Belongs to the RecF family.</text>
</comment>
<evidence type="ECO:0000256" key="2">
    <source>
        <dbReference type="ARBA" id="ARBA00008016"/>
    </source>
</evidence>
<comment type="function">
    <text evidence="9 10">The RecF protein is involved in DNA metabolism; it is required for DNA replication and normal SOS inducibility. RecF binds preferentially to single-stranded, linear DNA. It also seems to bind ATP.</text>
</comment>
<feature type="binding site" evidence="9">
    <location>
        <begin position="30"/>
        <end position="37"/>
    </location>
    <ligand>
        <name>ATP</name>
        <dbReference type="ChEBI" id="CHEBI:30616"/>
    </ligand>
</feature>
<dbReference type="InterPro" id="IPR027417">
    <property type="entry name" value="P-loop_NTPase"/>
</dbReference>
<dbReference type="Gene3D" id="3.40.50.300">
    <property type="entry name" value="P-loop containing nucleotide triphosphate hydrolases"/>
    <property type="match status" value="1"/>
</dbReference>
<dbReference type="Pfam" id="PF02463">
    <property type="entry name" value="SMC_N"/>
    <property type="match status" value="1"/>
</dbReference>
<dbReference type="GO" id="GO:0009432">
    <property type="term" value="P:SOS response"/>
    <property type="evidence" value="ECO:0007669"/>
    <property type="project" value="UniProtKB-UniRule"/>
</dbReference>
<evidence type="ECO:0000256" key="1">
    <source>
        <dbReference type="ARBA" id="ARBA00004496"/>
    </source>
</evidence>
<evidence type="ECO:0000256" key="4">
    <source>
        <dbReference type="ARBA" id="ARBA00022490"/>
    </source>
</evidence>
<name>A0A0S6VQC1_9BACT</name>
<dbReference type="InterPro" id="IPR001238">
    <property type="entry name" value="DNA-binding_RecF"/>
</dbReference>
<keyword evidence="9 10" id="KW-0227">DNA damage</keyword>
<dbReference type="InterPro" id="IPR018078">
    <property type="entry name" value="DNA-binding_RecF_CS"/>
</dbReference>
<dbReference type="GO" id="GO:0005737">
    <property type="term" value="C:cytoplasm"/>
    <property type="evidence" value="ECO:0007669"/>
    <property type="project" value="UniProtKB-SubCell"/>
</dbReference>
<keyword evidence="5 9" id="KW-0235">DNA replication</keyword>
<dbReference type="PANTHER" id="PTHR32182">
    <property type="entry name" value="DNA REPLICATION AND REPAIR PROTEIN RECF"/>
    <property type="match status" value="1"/>
</dbReference>
<evidence type="ECO:0000313" key="12">
    <source>
        <dbReference type="EMBL" id="GAK49333.1"/>
    </source>
</evidence>
<dbReference type="EMBL" id="DF820455">
    <property type="protein sequence ID" value="GAK49333.1"/>
    <property type="molecule type" value="Genomic_DNA"/>
</dbReference>
<evidence type="ECO:0000256" key="8">
    <source>
        <dbReference type="ARBA" id="ARBA00023125"/>
    </source>
</evidence>
<organism evidence="12">
    <name type="scientific">Candidatus Moduliflexus flocculans</name>
    <dbReference type="NCBI Taxonomy" id="1499966"/>
    <lineage>
        <taxon>Bacteria</taxon>
        <taxon>Candidatus Moduliflexota</taxon>
        <taxon>Candidatus Moduliflexia</taxon>
        <taxon>Candidatus Moduliflexales</taxon>
        <taxon>Candidatus Moduliflexaceae</taxon>
    </lineage>
</organism>
<dbReference type="NCBIfam" id="TIGR00611">
    <property type="entry name" value="recf"/>
    <property type="match status" value="1"/>
</dbReference>
<evidence type="ECO:0000313" key="13">
    <source>
        <dbReference type="Proteomes" id="UP000030700"/>
    </source>
</evidence>
<gene>
    <name evidence="9" type="primary">recF</name>
    <name evidence="12" type="ORF">U14_00555</name>
</gene>
<dbReference type="GO" id="GO:0005524">
    <property type="term" value="F:ATP binding"/>
    <property type="evidence" value="ECO:0007669"/>
    <property type="project" value="UniProtKB-UniRule"/>
</dbReference>
<dbReference type="GO" id="GO:0006302">
    <property type="term" value="P:double-strand break repair"/>
    <property type="evidence" value="ECO:0007669"/>
    <property type="project" value="TreeGrafter"/>
</dbReference>
<dbReference type="SUPFAM" id="SSF52540">
    <property type="entry name" value="P-loop containing nucleoside triphosphate hydrolases"/>
    <property type="match status" value="1"/>
</dbReference>
<keyword evidence="4 9" id="KW-0963">Cytoplasm</keyword>
<keyword evidence="8 9" id="KW-0238">DNA-binding</keyword>
<dbReference type="InterPro" id="IPR042174">
    <property type="entry name" value="RecF_2"/>
</dbReference>
<dbReference type="Gene3D" id="1.20.1050.90">
    <property type="entry name" value="RecF/RecN/SMC, N-terminal domain"/>
    <property type="match status" value="1"/>
</dbReference>
<evidence type="ECO:0000256" key="6">
    <source>
        <dbReference type="ARBA" id="ARBA00022741"/>
    </source>
</evidence>
<dbReference type="AlphaFoldDB" id="A0A0S6VQC1"/>
<comment type="subcellular location">
    <subcellularLocation>
        <location evidence="1 9 10">Cytoplasm</location>
    </subcellularLocation>
</comment>
<sequence length="387" mass="43957">MFLTSLDITNIRNFQSKQCEFSRGITLFIGPNAAGKTNLLEAIHLLSNLRSFRTHALRETIQWDEREAYIRGIIQSGGREQDGGGNPKTLAVGLKANARIPAINSKICKSSKDYLRILPSATFVPDDLSLVKGAPAFRRYFLDHGTFQFFPAYWALLTDYNRVLQQKNALLKTSQKKPDAKFDAACDVWDAQLQALGSKIIVARLDFLSRLRRQIQEVYARWLGTDETAALRYECSLGIPAEEIEIFCLNESELERHALQRIANCYEQAIARHRDRERRLGVTLIGPHRDDLDVLSNGRLLRAYGSQGQQRTAVLAMKLAEIQVYYEQYGEYPILLLDDVTSELDMQRNTKLFEYLQQGMQVFLTATDRFALGGLPCEVVEILRNGS</sequence>
<evidence type="ECO:0000256" key="10">
    <source>
        <dbReference type="RuleBase" id="RU000578"/>
    </source>
</evidence>